<dbReference type="EMBL" id="JARPMG010000005">
    <property type="protein sequence ID" value="KAJ8100186.1"/>
    <property type="molecule type" value="Genomic_DNA"/>
</dbReference>
<organism evidence="1 2">
    <name type="scientific">Lipomyces tetrasporus</name>
    <dbReference type="NCBI Taxonomy" id="54092"/>
    <lineage>
        <taxon>Eukaryota</taxon>
        <taxon>Fungi</taxon>
        <taxon>Dikarya</taxon>
        <taxon>Ascomycota</taxon>
        <taxon>Saccharomycotina</taxon>
        <taxon>Lipomycetes</taxon>
        <taxon>Lipomycetales</taxon>
        <taxon>Lipomycetaceae</taxon>
        <taxon>Lipomyces</taxon>
    </lineage>
</organism>
<protein>
    <submittedName>
        <fullName evidence="1">Uncharacterized protein</fullName>
    </submittedName>
</protein>
<accession>A0AAD7QRZ6</accession>
<gene>
    <name evidence="1" type="ORF">POJ06DRAFT_251998</name>
</gene>
<evidence type="ECO:0000313" key="2">
    <source>
        <dbReference type="Proteomes" id="UP001217417"/>
    </source>
</evidence>
<dbReference type="Proteomes" id="UP001217417">
    <property type="component" value="Unassembled WGS sequence"/>
</dbReference>
<reference evidence="1" key="1">
    <citation type="submission" date="2023-03" db="EMBL/GenBank/DDBJ databases">
        <title>Near-Complete genome sequence of Lipomyces tetrasporous NRRL Y-64009, an oleaginous yeast capable of growing on lignocellulosic hydrolysates.</title>
        <authorList>
            <consortium name="Lawrence Berkeley National Laboratory"/>
            <person name="Jagtap S.S."/>
            <person name="Liu J.-J."/>
            <person name="Walukiewicz H.E."/>
            <person name="Pangilinan J."/>
            <person name="Lipzen A."/>
            <person name="Ahrendt S."/>
            <person name="Koriabine M."/>
            <person name="Cobaugh K."/>
            <person name="Salamov A."/>
            <person name="Yoshinaga Y."/>
            <person name="Ng V."/>
            <person name="Daum C."/>
            <person name="Grigoriev I.V."/>
            <person name="Slininger P.J."/>
            <person name="Dien B.S."/>
            <person name="Jin Y.-S."/>
            <person name="Rao C.V."/>
        </authorList>
    </citation>
    <scope>NUCLEOTIDE SEQUENCE</scope>
    <source>
        <strain evidence="1">NRRL Y-64009</strain>
    </source>
</reference>
<evidence type="ECO:0000313" key="1">
    <source>
        <dbReference type="EMBL" id="KAJ8100186.1"/>
    </source>
</evidence>
<sequence length="87" mass="9973">MFVIADLLRKAGQESAVDDFLDDYLSKTQMDLMKSLLKLAVHASQKYYLSDWVAIPRSQEQLSLLVGHYKNHNSQAIISGLHRQRLI</sequence>
<keyword evidence="2" id="KW-1185">Reference proteome</keyword>
<dbReference type="RefSeq" id="XP_056043636.1">
    <property type="nucleotide sequence ID" value="XM_056187472.1"/>
</dbReference>
<dbReference type="GeneID" id="80882638"/>
<proteinExistence type="predicted"/>
<comment type="caution">
    <text evidence="1">The sequence shown here is derived from an EMBL/GenBank/DDBJ whole genome shotgun (WGS) entry which is preliminary data.</text>
</comment>
<name>A0AAD7QRZ6_9ASCO</name>
<feature type="non-terminal residue" evidence="1">
    <location>
        <position position="87"/>
    </location>
</feature>
<dbReference type="AlphaFoldDB" id="A0AAD7QRZ6"/>